<dbReference type="Proteomes" id="UP000756132">
    <property type="component" value="Chromosome 3"/>
</dbReference>
<evidence type="ECO:0000259" key="4">
    <source>
        <dbReference type="Pfam" id="PF01494"/>
    </source>
</evidence>
<reference evidence="5" key="2">
    <citation type="journal article" date="2022" name="Microb. Genom.">
        <title>A chromosome-scale genome assembly of the tomato pathogen Cladosporium fulvum reveals a compartmentalized genome architecture and the presence of a dispensable chromosome.</title>
        <authorList>
            <person name="Zaccaron A.Z."/>
            <person name="Chen L.H."/>
            <person name="Samaras A."/>
            <person name="Stergiopoulos I."/>
        </authorList>
    </citation>
    <scope>NUCLEOTIDE SEQUENCE</scope>
    <source>
        <strain evidence="5">Race5_Kim</strain>
    </source>
</reference>
<dbReference type="InterPro" id="IPR036188">
    <property type="entry name" value="FAD/NAD-bd_sf"/>
</dbReference>
<gene>
    <name evidence="5" type="ORF">CLAFUR5_08660</name>
</gene>
<dbReference type="GO" id="GO:0044550">
    <property type="term" value="P:secondary metabolite biosynthetic process"/>
    <property type="evidence" value="ECO:0007669"/>
    <property type="project" value="TreeGrafter"/>
</dbReference>
<keyword evidence="6" id="KW-1185">Reference proteome</keyword>
<dbReference type="GO" id="GO:0071949">
    <property type="term" value="F:FAD binding"/>
    <property type="evidence" value="ECO:0007669"/>
    <property type="project" value="InterPro"/>
</dbReference>
<dbReference type="InterPro" id="IPR051104">
    <property type="entry name" value="FAD_monoxygenase"/>
</dbReference>
<keyword evidence="3" id="KW-0560">Oxidoreductase</keyword>
<dbReference type="GO" id="GO:0016491">
    <property type="term" value="F:oxidoreductase activity"/>
    <property type="evidence" value="ECO:0007669"/>
    <property type="project" value="UniProtKB-KW"/>
</dbReference>
<feature type="domain" description="FAD-binding" evidence="4">
    <location>
        <begin position="296"/>
        <end position="368"/>
    </location>
</feature>
<dbReference type="KEGG" id="ffu:CLAFUR5_08660"/>
<dbReference type="Gene3D" id="3.50.50.60">
    <property type="entry name" value="FAD/NAD(P)-binding domain"/>
    <property type="match status" value="1"/>
</dbReference>
<protein>
    <submittedName>
        <fullName evidence="5">6-methylsalicylic acid decarboxylase atA</fullName>
    </submittedName>
</protein>
<evidence type="ECO:0000313" key="6">
    <source>
        <dbReference type="Proteomes" id="UP000756132"/>
    </source>
</evidence>
<dbReference type="AlphaFoldDB" id="A0A9Q8LCJ2"/>
<dbReference type="InterPro" id="IPR002938">
    <property type="entry name" value="FAD-bd"/>
</dbReference>
<sequence>MGSMEHSKISLAVLGGGIAGLALGVGLSKNPNVDFHIYESVPEYKDIGAGLALHLNAIKAMTLIGDEVKQAYFDKALNMGEADVEMVTQVILAQGPNSGELVAELGRAKGRKTVARHELMKGFMELLPKGSISNGKRAEKIEESDKGVTVYFTDGSKVEADGVIGADGVHSITRSHILGANHPAVGAKNHNGYQNYRRMMSMDEARKYGIDEKWTKFVPILCGPRGNVNSMPLAKGQKLSVGLAVRGLRFEADKYSGAPPLKDQLHLFDDYSEEAKNMVRMVADDTSGSWSYADHDHAPTYYKGRVCMIGDAAHAMHPFAGQGAAQALEDCAVMTHLFSRVDSPAQVEQAFAAYDKVRRPRSQHQVDLSRKHGDIYNYAADGMENDPDAMRAFFKESASFSNNVDLQAQNDDAMRVFEALL</sequence>
<name>A0A9Q8LCJ2_PASFU</name>
<proteinExistence type="predicted"/>
<dbReference type="PRINTS" id="PR00420">
    <property type="entry name" value="RNGMNOXGNASE"/>
</dbReference>
<evidence type="ECO:0000256" key="1">
    <source>
        <dbReference type="ARBA" id="ARBA00022630"/>
    </source>
</evidence>
<dbReference type="PANTHER" id="PTHR46720:SF3">
    <property type="entry name" value="FAD-BINDING DOMAIN-CONTAINING PROTEIN-RELATED"/>
    <property type="match status" value="1"/>
</dbReference>
<keyword evidence="2" id="KW-0274">FAD</keyword>
<dbReference type="PANTHER" id="PTHR46720">
    <property type="entry name" value="HYDROXYLASE, PUTATIVE (AFU_ORTHOLOGUE AFUA_3G01460)-RELATED"/>
    <property type="match status" value="1"/>
</dbReference>
<dbReference type="RefSeq" id="XP_047759075.1">
    <property type="nucleotide sequence ID" value="XM_047907808.1"/>
</dbReference>
<dbReference type="OrthoDB" id="16820at2759"/>
<evidence type="ECO:0000313" key="5">
    <source>
        <dbReference type="EMBL" id="UJO14709.1"/>
    </source>
</evidence>
<organism evidence="5 6">
    <name type="scientific">Passalora fulva</name>
    <name type="common">Tomato leaf mold</name>
    <name type="synonym">Cladosporium fulvum</name>
    <dbReference type="NCBI Taxonomy" id="5499"/>
    <lineage>
        <taxon>Eukaryota</taxon>
        <taxon>Fungi</taxon>
        <taxon>Dikarya</taxon>
        <taxon>Ascomycota</taxon>
        <taxon>Pezizomycotina</taxon>
        <taxon>Dothideomycetes</taxon>
        <taxon>Dothideomycetidae</taxon>
        <taxon>Mycosphaerellales</taxon>
        <taxon>Mycosphaerellaceae</taxon>
        <taxon>Fulvia</taxon>
    </lineage>
</organism>
<evidence type="ECO:0000256" key="3">
    <source>
        <dbReference type="ARBA" id="ARBA00023002"/>
    </source>
</evidence>
<keyword evidence="1" id="KW-0285">Flavoprotein</keyword>
<dbReference type="SUPFAM" id="SSF51905">
    <property type="entry name" value="FAD/NAD(P)-binding domain"/>
    <property type="match status" value="1"/>
</dbReference>
<reference evidence="5" key="1">
    <citation type="submission" date="2021-12" db="EMBL/GenBank/DDBJ databases">
        <authorList>
            <person name="Zaccaron A."/>
            <person name="Stergiopoulos I."/>
        </authorList>
    </citation>
    <scope>NUCLEOTIDE SEQUENCE</scope>
    <source>
        <strain evidence="5">Race5_Kim</strain>
    </source>
</reference>
<dbReference type="Pfam" id="PF01494">
    <property type="entry name" value="FAD_binding_3"/>
    <property type="match status" value="1"/>
</dbReference>
<dbReference type="GeneID" id="71988538"/>
<evidence type="ECO:0000256" key="2">
    <source>
        <dbReference type="ARBA" id="ARBA00022827"/>
    </source>
</evidence>
<accession>A0A9Q8LCJ2</accession>
<dbReference type="EMBL" id="CP090165">
    <property type="protein sequence ID" value="UJO14709.1"/>
    <property type="molecule type" value="Genomic_DNA"/>
</dbReference>